<dbReference type="AlphaFoldDB" id="A0A1V3X923"/>
<reference evidence="1 2" key="1">
    <citation type="submission" date="2017-02" db="EMBL/GenBank/DDBJ databases">
        <title>Complete genome sequences of Mycobacterium kansasii strains isolated from rhesus macaques.</title>
        <authorList>
            <person name="Panda A."/>
            <person name="Nagaraj S."/>
            <person name="Zhao X."/>
            <person name="Tettelin H."/>
            <person name="Detolla L.J."/>
        </authorList>
    </citation>
    <scope>NUCLEOTIDE SEQUENCE [LARGE SCALE GENOMIC DNA]</scope>
    <source>
        <strain evidence="1 2">11-3813</strain>
    </source>
</reference>
<protein>
    <submittedName>
        <fullName evidence="1">Uncharacterized protein</fullName>
    </submittedName>
</protein>
<dbReference type="Proteomes" id="UP000189229">
    <property type="component" value="Unassembled WGS sequence"/>
</dbReference>
<comment type="caution">
    <text evidence="1">The sequence shown here is derived from an EMBL/GenBank/DDBJ whole genome shotgun (WGS) entry which is preliminary data.</text>
</comment>
<name>A0A1V3X923_MYCKA</name>
<dbReference type="EMBL" id="MVBM01000003">
    <property type="protein sequence ID" value="OOK75705.1"/>
    <property type="molecule type" value="Genomic_DNA"/>
</dbReference>
<accession>A0A1V3X923</accession>
<organism evidence="1 2">
    <name type="scientific">Mycobacterium kansasii</name>
    <dbReference type="NCBI Taxonomy" id="1768"/>
    <lineage>
        <taxon>Bacteria</taxon>
        <taxon>Bacillati</taxon>
        <taxon>Actinomycetota</taxon>
        <taxon>Actinomycetes</taxon>
        <taxon>Mycobacteriales</taxon>
        <taxon>Mycobacteriaceae</taxon>
        <taxon>Mycobacterium</taxon>
    </lineage>
</organism>
<evidence type="ECO:0000313" key="2">
    <source>
        <dbReference type="Proteomes" id="UP000189229"/>
    </source>
</evidence>
<sequence length="70" mass="7342">MQPVIRHARQVCLVLGRGRPGSGDRDLGPASRNSVAIACPIPLVPPVIRAVVPVKSKLTRAVMSCSLSDA</sequence>
<proteinExistence type="predicted"/>
<gene>
    <name evidence="1" type="ORF">BZL30_3674</name>
</gene>
<evidence type="ECO:0000313" key="1">
    <source>
        <dbReference type="EMBL" id="OOK75705.1"/>
    </source>
</evidence>